<gene>
    <name evidence="2" type="ORF">OM076_00030</name>
</gene>
<dbReference type="RefSeq" id="WP_270037785.1">
    <property type="nucleotide sequence ID" value="NZ_JAPDOD010000001.1"/>
</dbReference>
<evidence type="ECO:0000259" key="1">
    <source>
        <dbReference type="Pfam" id="PF01370"/>
    </source>
</evidence>
<dbReference type="Proteomes" id="UP001149140">
    <property type="component" value="Unassembled WGS sequence"/>
</dbReference>
<organism evidence="2 3">
    <name type="scientific">Solirubrobacter ginsenosidimutans</name>
    <dbReference type="NCBI Taxonomy" id="490573"/>
    <lineage>
        <taxon>Bacteria</taxon>
        <taxon>Bacillati</taxon>
        <taxon>Actinomycetota</taxon>
        <taxon>Thermoleophilia</taxon>
        <taxon>Solirubrobacterales</taxon>
        <taxon>Solirubrobacteraceae</taxon>
        <taxon>Solirubrobacter</taxon>
    </lineage>
</organism>
<feature type="domain" description="NAD-dependent epimerase/dehydratase" evidence="1">
    <location>
        <begin position="1"/>
        <end position="179"/>
    </location>
</feature>
<evidence type="ECO:0000313" key="3">
    <source>
        <dbReference type="Proteomes" id="UP001149140"/>
    </source>
</evidence>
<dbReference type="SUPFAM" id="SSF51735">
    <property type="entry name" value="NAD(P)-binding Rossmann-fold domains"/>
    <property type="match status" value="1"/>
</dbReference>
<dbReference type="InterPro" id="IPR050177">
    <property type="entry name" value="Lipid_A_modif_metabolic_enz"/>
</dbReference>
<dbReference type="InterPro" id="IPR036291">
    <property type="entry name" value="NAD(P)-bd_dom_sf"/>
</dbReference>
<evidence type="ECO:0000313" key="2">
    <source>
        <dbReference type="EMBL" id="MDA0158634.1"/>
    </source>
</evidence>
<reference evidence="2" key="1">
    <citation type="submission" date="2022-10" db="EMBL/GenBank/DDBJ databases">
        <title>The WGS of Solirubrobacter ginsenosidimutans DSM 21036.</title>
        <authorList>
            <person name="Jiang Z."/>
        </authorList>
    </citation>
    <scope>NUCLEOTIDE SEQUENCE</scope>
    <source>
        <strain evidence="2">DSM 21036</strain>
    </source>
</reference>
<dbReference type="InterPro" id="IPR001509">
    <property type="entry name" value="Epimerase_deHydtase"/>
</dbReference>
<dbReference type="PANTHER" id="PTHR43245:SF55">
    <property type="entry name" value="NAD(P)-BINDING DOMAIN-CONTAINING PROTEIN"/>
    <property type="match status" value="1"/>
</dbReference>
<sequence length="285" mass="31373">MGGSGKLGSACIDALLEDGWTVFNFDLSPPREPKCRFTRLDLTDYGQVVEAFAGIDELHDGVDAVVHLAAIPGATHAGNAATFVNNITATYHVFQAVKPLKIHNVVWASSETLLGYPFNRPPVYVPLDEDVPKLPEVAYSLVKDLEEEMAVQFCRWDPGQKLIGLRFSNVMSPDDYADFAAFENDPASRKWNLWSYIDARDGAQAVVQALAYDRPGFEAFLIAADDTAMSTPSLQLMDVFFPGVEVRSEIEGTAALCSIAKARRLLGFTPRHRWRDHVPTPPTAS</sequence>
<keyword evidence="3" id="KW-1185">Reference proteome</keyword>
<accession>A0A9X3MLX1</accession>
<dbReference type="EMBL" id="JAPDOD010000001">
    <property type="protein sequence ID" value="MDA0158634.1"/>
    <property type="molecule type" value="Genomic_DNA"/>
</dbReference>
<dbReference type="Gene3D" id="3.40.50.720">
    <property type="entry name" value="NAD(P)-binding Rossmann-like Domain"/>
    <property type="match status" value="1"/>
</dbReference>
<name>A0A9X3MLX1_9ACTN</name>
<dbReference type="PANTHER" id="PTHR43245">
    <property type="entry name" value="BIFUNCTIONAL POLYMYXIN RESISTANCE PROTEIN ARNA"/>
    <property type="match status" value="1"/>
</dbReference>
<dbReference type="Pfam" id="PF01370">
    <property type="entry name" value="Epimerase"/>
    <property type="match status" value="1"/>
</dbReference>
<dbReference type="AlphaFoldDB" id="A0A9X3MLX1"/>
<comment type="caution">
    <text evidence="2">The sequence shown here is derived from an EMBL/GenBank/DDBJ whole genome shotgun (WGS) entry which is preliminary data.</text>
</comment>
<protein>
    <submittedName>
        <fullName evidence="2">NAD(P)-dependent oxidoreductase</fullName>
    </submittedName>
</protein>
<proteinExistence type="predicted"/>